<sequence>MTKQLKALEEDKQGKLKGGGFSSFNSTRTTEFFEEDVSVSVSVSGDPCSCNCSCSQ</sequence>
<reference evidence="2 3" key="1">
    <citation type="journal article" date="2014" name="Genome Announc.">
        <title>Draft Genome Sequences of Marine Flavobacterium Algibacter lectus Strains SS8 and NR4.</title>
        <authorList>
            <person name="Takatani N."/>
            <person name="Nakanishi M."/>
            <person name="Meirelles P."/>
            <person name="Mino S."/>
            <person name="Suda W."/>
            <person name="Oshima K."/>
            <person name="Hattori M."/>
            <person name="Ohkuma M."/>
            <person name="Hosokawa M."/>
            <person name="Miyashita K."/>
            <person name="Thompson F.L."/>
            <person name="Niwa A."/>
            <person name="Sawabe T."/>
            <person name="Sawabe T."/>
        </authorList>
    </citation>
    <scope>NUCLEOTIDE SEQUENCE [LARGE SCALE GENOMIC DNA]</scope>
    <source>
        <strain evidence="3">JCM19274</strain>
    </source>
</reference>
<evidence type="ECO:0000256" key="1">
    <source>
        <dbReference type="SAM" id="MobiDB-lite"/>
    </source>
</evidence>
<dbReference type="AlphaFoldDB" id="A0A090WJX2"/>
<comment type="caution">
    <text evidence="2">The sequence shown here is derived from an EMBL/GenBank/DDBJ whole genome shotgun (WGS) entry which is preliminary data.</text>
</comment>
<feature type="compositionally biased region" description="Basic and acidic residues" evidence="1">
    <location>
        <begin position="1"/>
        <end position="14"/>
    </location>
</feature>
<dbReference type="Proteomes" id="UP000029643">
    <property type="component" value="Unassembled WGS sequence"/>
</dbReference>
<accession>A0A090WJX2</accession>
<name>A0A090WJX2_9FLAO</name>
<dbReference type="EMBL" id="BBNU01000001">
    <property type="protein sequence ID" value="GAL77301.1"/>
    <property type="molecule type" value="Genomic_DNA"/>
</dbReference>
<feature type="region of interest" description="Disordered" evidence="1">
    <location>
        <begin position="1"/>
        <end position="20"/>
    </location>
</feature>
<protein>
    <submittedName>
        <fullName evidence="2">Uncharacterized protein</fullName>
    </submittedName>
</protein>
<dbReference type="RefSeq" id="WP_193747187.1">
    <property type="nucleotide sequence ID" value="NZ_BBNU01000001.1"/>
</dbReference>
<evidence type="ECO:0000313" key="3">
    <source>
        <dbReference type="Proteomes" id="UP000029643"/>
    </source>
</evidence>
<organism evidence="2 3">
    <name type="scientific">Algibacter lectus</name>
    <dbReference type="NCBI Taxonomy" id="221126"/>
    <lineage>
        <taxon>Bacteria</taxon>
        <taxon>Pseudomonadati</taxon>
        <taxon>Bacteroidota</taxon>
        <taxon>Flavobacteriia</taxon>
        <taxon>Flavobacteriales</taxon>
        <taxon>Flavobacteriaceae</taxon>
        <taxon>Algibacter</taxon>
    </lineage>
</organism>
<gene>
    <name evidence="2" type="ORF">JCM19274_5014</name>
</gene>
<proteinExistence type="predicted"/>
<evidence type="ECO:0000313" key="2">
    <source>
        <dbReference type="EMBL" id="GAL77301.1"/>
    </source>
</evidence>